<keyword evidence="4" id="KW-0472">Membrane</keyword>
<dbReference type="InterPro" id="IPR020846">
    <property type="entry name" value="MFS_dom"/>
</dbReference>
<feature type="transmembrane region" description="Helical" evidence="4">
    <location>
        <begin position="334"/>
        <end position="353"/>
    </location>
</feature>
<dbReference type="OrthoDB" id="6499973at2759"/>
<protein>
    <recommendedName>
        <fullName evidence="5">Major facilitator superfamily (MFS) profile domain-containing protein</fullName>
    </recommendedName>
</protein>
<evidence type="ECO:0000256" key="2">
    <source>
        <dbReference type="ARBA" id="ARBA00006727"/>
    </source>
</evidence>
<accession>A0A9W7ZVR1</accession>
<gene>
    <name evidence="6" type="ORF">H4219_005164</name>
</gene>
<dbReference type="PROSITE" id="PS50850">
    <property type="entry name" value="MFS"/>
    <property type="match status" value="1"/>
</dbReference>
<evidence type="ECO:0000259" key="5">
    <source>
        <dbReference type="PROSITE" id="PS50850"/>
    </source>
</evidence>
<organism evidence="6 7">
    <name type="scientific">Mycoemilia scoparia</name>
    <dbReference type="NCBI Taxonomy" id="417184"/>
    <lineage>
        <taxon>Eukaryota</taxon>
        <taxon>Fungi</taxon>
        <taxon>Fungi incertae sedis</taxon>
        <taxon>Zoopagomycota</taxon>
        <taxon>Kickxellomycotina</taxon>
        <taxon>Kickxellomycetes</taxon>
        <taxon>Kickxellales</taxon>
        <taxon>Kickxellaceae</taxon>
        <taxon>Mycoemilia</taxon>
    </lineage>
</organism>
<feature type="transmembrane region" description="Helical" evidence="4">
    <location>
        <begin position="226"/>
        <end position="246"/>
    </location>
</feature>
<dbReference type="GO" id="GO:0022857">
    <property type="term" value="F:transmembrane transporter activity"/>
    <property type="evidence" value="ECO:0007669"/>
    <property type="project" value="InterPro"/>
</dbReference>
<feature type="transmembrane region" description="Helical" evidence="4">
    <location>
        <begin position="389"/>
        <end position="406"/>
    </location>
</feature>
<dbReference type="Pfam" id="PF07690">
    <property type="entry name" value="MFS_1"/>
    <property type="match status" value="1"/>
</dbReference>
<feature type="domain" description="Major facilitator superfamily (MFS) profile" evidence="5">
    <location>
        <begin position="98"/>
        <end position="482"/>
    </location>
</feature>
<feature type="transmembrane region" description="Helical" evidence="4">
    <location>
        <begin position="258"/>
        <end position="278"/>
    </location>
</feature>
<feature type="transmembrane region" description="Helical" evidence="4">
    <location>
        <begin position="298"/>
        <end position="322"/>
    </location>
</feature>
<feature type="transmembrane region" description="Helical" evidence="4">
    <location>
        <begin position="418"/>
        <end position="437"/>
    </location>
</feature>
<comment type="similarity">
    <text evidence="2">Belongs to the major facilitator superfamily. Monocarboxylate porter (TC 2.A.1.13) family.</text>
</comment>
<dbReference type="AlphaFoldDB" id="A0A9W7ZVR1"/>
<feature type="region of interest" description="Disordered" evidence="3">
    <location>
        <begin position="53"/>
        <end position="72"/>
    </location>
</feature>
<dbReference type="PANTHER" id="PTHR11360:SF284">
    <property type="entry name" value="EG:103B4.3 PROTEIN-RELATED"/>
    <property type="match status" value="1"/>
</dbReference>
<evidence type="ECO:0000313" key="6">
    <source>
        <dbReference type="EMBL" id="KAJ1913561.1"/>
    </source>
</evidence>
<feature type="compositionally biased region" description="Polar residues" evidence="3">
    <location>
        <begin position="53"/>
        <end position="71"/>
    </location>
</feature>
<dbReference type="InterPro" id="IPR036259">
    <property type="entry name" value="MFS_trans_sf"/>
</dbReference>
<dbReference type="Proteomes" id="UP001150538">
    <property type="component" value="Unassembled WGS sequence"/>
</dbReference>
<feature type="transmembrane region" description="Helical" evidence="4">
    <location>
        <begin position="97"/>
        <end position="119"/>
    </location>
</feature>
<keyword evidence="4" id="KW-1133">Transmembrane helix</keyword>
<feature type="transmembrane region" description="Helical" evidence="4">
    <location>
        <begin position="365"/>
        <end position="383"/>
    </location>
</feature>
<dbReference type="PANTHER" id="PTHR11360">
    <property type="entry name" value="MONOCARBOXYLATE TRANSPORTER"/>
    <property type="match status" value="1"/>
</dbReference>
<keyword evidence="4" id="KW-0812">Transmembrane</keyword>
<feature type="transmembrane region" description="Helical" evidence="4">
    <location>
        <begin position="457"/>
        <end position="480"/>
    </location>
</feature>
<comment type="subcellular location">
    <subcellularLocation>
        <location evidence="1">Membrane</location>
        <topology evidence="1">Multi-pass membrane protein</topology>
    </subcellularLocation>
</comment>
<dbReference type="EMBL" id="JANBPU010000254">
    <property type="protein sequence ID" value="KAJ1913561.1"/>
    <property type="molecule type" value="Genomic_DNA"/>
</dbReference>
<proteinExistence type="inferred from homology"/>
<feature type="transmembrane region" description="Helical" evidence="4">
    <location>
        <begin position="139"/>
        <end position="158"/>
    </location>
</feature>
<sequence>MQPNIDTQHSTPIIPGTYNPDFESRLSDHSLKRNINDSGDTFHLAADLKDDTSSNAYKNENKTTCPGTPTSTDDDKGDFCKLDSLGSSPNEYPDGGYGWVVVICCFLLEAFTEGPMAAFGVYQEHYVNDKFKGEVSNSTISFIGTLAPATMSICGLFGGKLCERFGFKLVPFVGVIIISLGYLLASFSNQTWQLFITQGFMTGMGTSLAFLPAVSTPSQWFYKRRGLATGFVVTGVGAGGMLWSLLTRLMISKVGSAWSLRITAMLEFGVGTVCLLLIKTRFVEGKPRALNWNVFKDIRLWGILGFFALASLASLIPLFYLPSYATSKGYNVDTGALLVTVGNLSSTLGRLITSIVSDYIGSGNIALIGPFLSSLSILCIWTVSNNIYTMLAFAVCYGFGYGTIYTQTPVVIARLFGVDSMAVITGAAYTAAGPSFLSGGPLAGLLLEKFSGTPSPYLPVQLFSGIVLLVSLLPMILVRLSISRKFLSRV</sequence>
<dbReference type="GO" id="GO:0016020">
    <property type="term" value="C:membrane"/>
    <property type="evidence" value="ECO:0007669"/>
    <property type="project" value="UniProtKB-SubCell"/>
</dbReference>
<dbReference type="Gene3D" id="1.20.1250.20">
    <property type="entry name" value="MFS general substrate transporter like domains"/>
    <property type="match status" value="2"/>
</dbReference>
<feature type="transmembrane region" description="Helical" evidence="4">
    <location>
        <begin position="165"/>
        <end position="185"/>
    </location>
</feature>
<comment type="caution">
    <text evidence="6">The sequence shown here is derived from an EMBL/GenBank/DDBJ whole genome shotgun (WGS) entry which is preliminary data.</text>
</comment>
<evidence type="ECO:0000313" key="7">
    <source>
        <dbReference type="Proteomes" id="UP001150538"/>
    </source>
</evidence>
<feature type="transmembrane region" description="Helical" evidence="4">
    <location>
        <begin position="191"/>
        <end position="214"/>
    </location>
</feature>
<evidence type="ECO:0000256" key="3">
    <source>
        <dbReference type="SAM" id="MobiDB-lite"/>
    </source>
</evidence>
<dbReference type="InterPro" id="IPR011701">
    <property type="entry name" value="MFS"/>
</dbReference>
<dbReference type="SUPFAM" id="SSF103473">
    <property type="entry name" value="MFS general substrate transporter"/>
    <property type="match status" value="1"/>
</dbReference>
<keyword evidence="7" id="KW-1185">Reference proteome</keyword>
<name>A0A9W7ZVR1_9FUNG</name>
<reference evidence="6" key="1">
    <citation type="submission" date="2022-07" db="EMBL/GenBank/DDBJ databases">
        <title>Phylogenomic reconstructions and comparative analyses of Kickxellomycotina fungi.</title>
        <authorList>
            <person name="Reynolds N.K."/>
            <person name="Stajich J.E."/>
            <person name="Barry K."/>
            <person name="Grigoriev I.V."/>
            <person name="Crous P."/>
            <person name="Smith M.E."/>
        </authorList>
    </citation>
    <scope>NUCLEOTIDE SEQUENCE</scope>
    <source>
        <strain evidence="6">NBRC 100468</strain>
    </source>
</reference>
<evidence type="ECO:0000256" key="4">
    <source>
        <dbReference type="SAM" id="Phobius"/>
    </source>
</evidence>
<dbReference type="CDD" id="cd17352">
    <property type="entry name" value="MFS_MCT_SLC16"/>
    <property type="match status" value="1"/>
</dbReference>
<evidence type="ECO:0000256" key="1">
    <source>
        <dbReference type="ARBA" id="ARBA00004141"/>
    </source>
</evidence>
<dbReference type="InterPro" id="IPR050327">
    <property type="entry name" value="Proton-linked_MCT"/>
</dbReference>